<dbReference type="PANTHER" id="PTHR32268:SF11">
    <property type="entry name" value="HOMOSERINE O-ACETYLTRANSFERASE"/>
    <property type="match status" value="1"/>
</dbReference>
<dbReference type="HAMAP" id="MF_00296">
    <property type="entry name" value="MetX_acyltransf"/>
    <property type="match status" value="1"/>
</dbReference>
<comment type="function">
    <text evidence="2">Transfers an acetyl group from acetyl-CoA to L-homoserine, forming acetyl-L-homoserine.</text>
</comment>
<dbReference type="GO" id="GO:0004414">
    <property type="term" value="F:homoserine O-acetyltransferase activity"/>
    <property type="evidence" value="ECO:0007669"/>
    <property type="project" value="UniProtKB-EC"/>
</dbReference>
<dbReference type="PRINTS" id="PR00111">
    <property type="entry name" value="ABHYDROLASE"/>
</dbReference>
<keyword evidence="2" id="KW-0963">Cytoplasm</keyword>
<sequence>MLPGGVPAGSPGPGPDSAGDPPTQVPVLPPATGAWREGDPVGDRRFVTLPDPLPLESGSALPDVTVAYESWGTFDGSNAVLVLHALTGDSHVVGPTGLGHPTPGWWAGIIGPGRAIDTDRWFVVAPNVLGGCQGTTGPASTAPDGRAWGSRFPRTSVRDQVALEVRLADQLGIGAWAAVLGGSMGGMRAVEWAVTHPDRVERLLLLACCAAASADQIAWASPQLAAIREDPNWCGGDYHERERGQGPHLGLGVARRIAHATYRTAEELDTRFGRRPQPGEDPYDAAAPGRFAVESYLDHHAEKLVHRFDAGSYVALTSAMNGHDVSRDRGSLADALGRVTARTVVAGSTSDRLYPLSQQEELAALIPGAGPVERIESPYGHDAFLIETTRLAEILSPLMD</sequence>
<feature type="domain" description="AB hydrolase-1" evidence="4">
    <location>
        <begin position="78"/>
        <end position="386"/>
    </location>
</feature>
<dbReference type="RefSeq" id="WP_286055418.1">
    <property type="nucleotide sequence ID" value="NZ_JASVWF010000005.1"/>
</dbReference>
<dbReference type="NCBIfam" id="NF001209">
    <property type="entry name" value="PRK00175.1"/>
    <property type="match status" value="1"/>
</dbReference>
<dbReference type="InterPro" id="IPR029058">
    <property type="entry name" value="AB_hydrolase_fold"/>
</dbReference>
<dbReference type="Proteomes" id="UP001231924">
    <property type="component" value="Unassembled WGS sequence"/>
</dbReference>
<evidence type="ECO:0000256" key="2">
    <source>
        <dbReference type="HAMAP-Rule" id="MF_00296"/>
    </source>
</evidence>
<dbReference type="InterPro" id="IPR008220">
    <property type="entry name" value="HAT_MetX-like"/>
</dbReference>
<feature type="binding site" evidence="2">
    <location>
        <position position="382"/>
    </location>
    <ligand>
        <name>substrate</name>
    </ligand>
</feature>
<dbReference type="EC" id="2.3.1.31" evidence="2"/>
<comment type="subunit">
    <text evidence="2">Homodimer.</text>
</comment>
<evidence type="ECO:0000256" key="3">
    <source>
        <dbReference type="SAM" id="MobiDB-lite"/>
    </source>
</evidence>
<comment type="similarity">
    <text evidence="2">Belongs to the AB hydrolase superfamily. MetX family.</text>
</comment>
<feature type="compositionally biased region" description="Low complexity" evidence="3">
    <location>
        <begin position="1"/>
        <end position="22"/>
    </location>
</feature>
<organism evidence="5 6">
    <name type="scientific">Actinomycetospora termitidis</name>
    <dbReference type="NCBI Taxonomy" id="3053470"/>
    <lineage>
        <taxon>Bacteria</taxon>
        <taxon>Bacillati</taxon>
        <taxon>Actinomycetota</taxon>
        <taxon>Actinomycetes</taxon>
        <taxon>Pseudonocardiales</taxon>
        <taxon>Pseudonocardiaceae</taxon>
        <taxon>Actinomycetospora</taxon>
    </lineage>
</organism>
<keyword evidence="2" id="KW-0486">Methionine biosynthesis</keyword>
<dbReference type="EMBL" id="JASVWF010000005">
    <property type="protein sequence ID" value="MDL5158856.1"/>
    <property type="molecule type" value="Genomic_DNA"/>
</dbReference>
<dbReference type="PANTHER" id="PTHR32268">
    <property type="entry name" value="HOMOSERINE O-ACETYLTRANSFERASE"/>
    <property type="match status" value="1"/>
</dbReference>
<comment type="pathway">
    <text evidence="2">Amino-acid biosynthesis; L-methionine biosynthesis via de novo pathway; O-acetyl-L-homoserine from L-homoserine: step 1/1.</text>
</comment>
<feature type="binding site" evidence="2">
    <location>
        <position position="255"/>
    </location>
    <ligand>
        <name>substrate</name>
    </ligand>
</feature>
<dbReference type="Gene3D" id="3.40.50.1820">
    <property type="entry name" value="alpha/beta hydrolase"/>
    <property type="match status" value="1"/>
</dbReference>
<dbReference type="InterPro" id="IPR000073">
    <property type="entry name" value="AB_hydrolase_1"/>
</dbReference>
<comment type="caution">
    <text evidence="5">The sequence shown here is derived from an EMBL/GenBank/DDBJ whole genome shotgun (WGS) entry which is preliminary data.</text>
</comment>
<comment type="catalytic activity">
    <reaction evidence="2">
        <text>L-homoserine + acetyl-CoA = O-acetyl-L-homoserine + CoA</text>
        <dbReference type="Rhea" id="RHEA:13701"/>
        <dbReference type="ChEBI" id="CHEBI:57287"/>
        <dbReference type="ChEBI" id="CHEBI:57288"/>
        <dbReference type="ChEBI" id="CHEBI:57476"/>
        <dbReference type="ChEBI" id="CHEBI:57716"/>
        <dbReference type="EC" id="2.3.1.31"/>
    </reaction>
</comment>
<dbReference type="Pfam" id="PF00561">
    <property type="entry name" value="Abhydrolase_1"/>
    <property type="match status" value="1"/>
</dbReference>
<feature type="active site" description="Nucleophile" evidence="2">
    <location>
        <position position="183"/>
    </location>
</feature>
<keyword evidence="6" id="KW-1185">Reference proteome</keyword>
<protein>
    <recommendedName>
        <fullName evidence="2">Homoserine O-acetyltransferase</fullName>
        <shortName evidence="2">HAT</shortName>
        <ecNumber evidence="2">2.3.1.31</ecNumber>
    </recommendedName>
    <alternativeName>
        <fullName evidence="2">Homoserine transacetylase</fullName>
        <shortName evidence="2">HTA</shortName>
    </alternativeName>
</protein>
<dbReference type="NCBIfam" id="TIGR01392">
    <property type="entry name" value="homoserO_Ac_trn"/>
    <property type="match status" value="1"/>
</dbReference>
<name>A0ABT7MDV8_9PSEU</name>
<gene>
    <name evidence="2" type="primary">metXA</name>
    <name evidence="5" type="ORF">QRT03_23010</name>
</gene>
<feature type="region of interest" description="Disordered" evidence="3">
    <location>
        <begin position="1"/>
        <end position="41"/>
    </location>
</feature>
<keyword evidence="2" id="KW-0028">Amino-acid biosynthesis</keyword>
<feature type="active site" evidence="2">
    <location>
        <position position="381"/>
    </location>
</feature>
<proteinExistence type="inferred from homology"/>
<dbReference type="PIRSF" id="PIRSF000443">
    <property type="entry name" value="Homoser_Ac_trans"/>
    <property type="match status" value="1"/>
</dbReference>
<evidence type="ECO:0000259" key="4">
    <source>
        <dbReference type="Pfam" id="PF00561"/>
    </source>
</evidence>
<accession>A0ABT7MDV8</accession>
<evidence type="ECO:0000313" key="5">
    <source>
        <dbReference type="EMBL" id="MDL5158856.1"/>
    </source>
</evidence>
<comment type="subcellular location">
    <subcellularLocation>
        <location evidence="2">Cytoplasm</location>
    </subcellularLocation>
</comment>
<keyword evidence="1 2" id="KW-0808">Transferase</keyword>
<keyword evidence="2 5" id="KW-0012">Acyltransferase</keyword>
<evidence type="ECO:0000313" key="6">
    <source>
        <dbReference type="Proteomes" id="UP001231924"/>
    </source>
</evidence>
<evidence type="ECO:0000256" key="1">
    <source>
        <dbReference type="ARBA" id="ARBA00022679"/>
    </source>
</evidence>
<feature type="active site" evidence="2">
    <location>
        <position position="351"/>
    </location>
</feature>
<dbReference type="SUPFAM" id="SSF53474">
    <property type="entry name" value="alpha/beta-Hydrolases"/>
    <property type="match status" value="1"/>
</dbReference>
<comment type="caution">
    <text evidence="2">Lacks conserved residue(s) required for the propagation of feature annotation.</text>
</comment>
<reference evidence="5 6" key="1">
    <citation type="submission" date="2023-06" db="EMBL/GenBank/DDBJ databases">
        <title>Actinomycetospora Odt1-22.</title>
        <authorList>
            <person name="Supong K."/>
        </authorList>
    </citation>
    <scope>NUCLEOTIDE SEQUENCE [LARGE SCALE GENOMIC DNA]</scope>
    <source>
        <strain evidence="5 6">Odt1-22</strain>
    </source>
</reference>